<keyword evidence="2" id="KW-1133">Transmembrane helix</keyword>
<evidence type="ECO:0000256" key="2">
    <source>
        <dbReference type="SAM" id="Phobius"/>
    </source>
</evidence>
<dbReference type="RefSeq" id="WP_113961377.1">
    <property type="nucleotide sequence ID" value="NZ_QNRR01000013.1"/>
</dbReference>
<proteinExistence type="predicted"/>
<evidence type="ECO:0000313" key="4">
    <source>
        <dbReference type="Proteomes" id="UP000253426"/>
    </source>
</evidence>
<dbReference type="EMBL" id="QNRR01000013">
    <property type="protein sequence ID" value="RBP37677.1"/>
    <property type="molecule type" value="Genomic_DNA"/>
</dbReference>
<comment type="caution">
    <text evidence="3">The sequence shown here is derived from an EMBL/GenBank/DDBJ whole genome shotgun (WGS) entry which is preliminary data.</text>
</comment>
<evidence type="ECO:0000313" key="3">
    <source>
        <dbReference type="EMBL" id="RBP37677.1"/>
    </source>
</evidence>
<feature type="region of interest" description="Disordered" evidence="1">
    <location>
        <begin position="393"/>
        <end position="416"/>
    </location>
</feature>
<keyword evidence="2" id="KW-0812">Transmembrane</keyword>
<dbReference type="AlphaFoldDB" id="A0A366H7G2"/>
<feature type="transmembrane region" description="Helical" evidence="2">
    <location>
        <begin position="21"/>
        <end position="39"/>
    </location>
</feature>
<accession>A0A366H7G2</accession>
<sequence length="416" mass="43998">MPQTSAILHPDSDKAHYLAQGVLCVLAASTVAGVAWAFWHGVGQPSAQANGAPLTATSGMPAPAVSPIPAPAPVTLPPSTPLPPDSMVLAPPILPSDLSAPVNPTIPIMPLERPPAPTAAALASQPPPPMTNTLPALTGVAMTPSTIAPIGEPSLAPSRLPALPPGKELKNPQARESVTAARHARKLQDMRAALDELRTADLREPNHPEILGEMALTYEAMGLGTKAQASWKQIAALGEAEAGGYYLLAKSKLDAAAESAPPPGTPASPVRLGNCTVVQDPTVQKGERITVRVPVISTPGATINPGEMAIHVLLFESVNNGERIEQVRAAPPKESWVSDPVNWQDETREELVDVVYDLPPPTAEQIRDLGRRKFHGYIVKLFYQDRLVGEQVQPESLRETARRNSPGGLDNSLFPK</sequence>
<gene>
    <name evidence="3" type="ORF">DES53_11359</name>
</gene>
<dbReference type="OrthoDB" id="190757at2"/>
<protein>
    <submittedName>
        <fullName evidence="3">Uncharacterized protein</fullName>
    </submittedName>
</protein>
<organism evidence="3 4">
    <name type="scientific">Roseimicrobium gellanilyticum</name>
    <dbReference type="NCBI Taxonomy" id="748857"/>
    <lineage>
        <taxon>Bacteria</taxon>
        <taxon>Pseudomonadati</taxon>
        <taxon>Verrucomicrobiota</taxon>
        <taxon>Verrucomicrobiia</taxon>
        <taxon>Verrucomicrobiales</taxon>
        <taxon>Verrucomicrobiaceae</taxon>
        <taxon>Roseimicrobium</taxon>
    </lineage>
</organism>
<reference evidence="3 4" key="1">
    <citation type="submission" date="2018-06" db="EMBL/GenBank/DDBJ databases">
        <title>Genomic Encyclopedia of Type Strains, Phase IV (KMG-IV): sequencing the most valuable type-strain genomes for metagenomic binning, comparative biology and taxonomic classification.</title>
        <authorList>
            <person name="Goeker M."/>
        </authorList>
    </citation>
    <scope>NUCLEOTIDE SEQUENCE [LARGE SCALE GENOMIC DNA]</scope>
    <source>
        <strain evidence="3 4">DSM 25532</strain>
    </source>
</reference>
<evidence type="ECO:0000256" key="1">
    <source>
        <dbReference type="SAM" id="MobiDB-lite"/>
    </source>
</evidence>
<keyword evidence="2" id="KW-0472">Membrane</keyword>
<dbReference type="Proteomes" id="UP000253426">
    <property type="component" value="Unassembled WGS sequence"/>
</dbReference>
<keyword evidence="4" id="KW-1185">Reference proteome</keyword>
<name>A0A366H7G2_9BACT</name>